<dbReference type="Gene3D" id="1.10.275.10">
    <property type="entry name" value="Fumarase/aspartase (N-terminal domain)"/>
    <property type="match status" value="1"/>
</dbReference>
<dbReference type="InterPro" id="IPR020557">
    <property type="entry name" value="Fumarate_lyase_CS"/>
</dbReference>
<dbReference type="Pfam" id="PF08328">
    <property type="entry name" value="ASL_C"/>
    <property type="match status" value="1"/>
</dbReference>
<dbReference type="OrthoDB" id="9768878at2"/>
<dbReference type="InterPro" id="IPR008948">
    <property type="entry name" value="L-Aspartase-like"/>
</dbReference>
<dbReference type="NCBIfam" id="TIGR00928">
    <property type="entry name" value="purB"/>
    <property type="match status" value="1"/>
</dbReference>
<dbReference type="InterPro" id="IPR047136">
    <property type="entry name" value="PurB_bact"/>
</dbReference>
<evidence type="ECO:0000256" key="5">
    <source>
        <dbReference type="ARBA" id="ARBA00017058"/>
    </source>
</evidence>
<dbReference type="UniPathway" id="UPA00075">
    <property type="reaction ID" value="UER00336"/>
</dbReference>
<evidence type="ECO:0000256" key="6">
    <source>
        <dbReference type="ARBA" id="ARBA00022755"/>
    </source>
</evidence>
<dbReference type="GO" id="GO:0006189">
    <property type="term" value="P:'de novo' IMP biosynthetic process"/>
    <property type="evidence" value="ECO:0007669"/>
    <property type="project" value="UniProtKB-UniPathway"/>
</dbReference>
<dbReference type="InterPro" id="IPR000362">
    <property type="entry name" value="Fumarate_lyase_fam"/>
</dbReference>
<keyword evidence="7 13" id="KW-0456">Lyase</keyword>
<gene>
    <name evidence="16" type="ORF">BTE48_15835</name>
</gene>
<organism evidence="16 17">
    <name type="scientific">Oceanospirillum multiglobuliferum</name>
    <dbReference type="NCBI Taxonomy" id="64969"/>
    <lineage>
        <taxon>Bacteria</taxon>
        <taxon>Pseudomonadati</taxon>
        <taxon>Pseudomonadota</taxon>
        <taxon>Gammaproteobacteria</taxon>
        <taxon>Oceanospirillales</taxon>
        <taxon>Oceanospirillaceae</taxon>
        <taxon>Oceanospirillum</taxon>
    </lineage>
</organism>
<protein>
    <recommendedName>
        <fullName evidence="5 12">Adenylosuccinate lyase</fullName>
        <shortName evidence="13">ASL</shortName>
        <ecNumber evidence="4 12">4.3.2.2</ecNumber>
    </recommendedName>
    <alternativeName>
        <fullName evidence="10 13">Adenylosuccinase</fullName>
    </alternativeName>
</protein>
<comment type="catalytic activity">
    <reaction evidence="11">
        <text>N(6)-(1,2-dicarboxyethyl)-AMP = fumarate + AMP</text>
        <dbReference type="Rhea" id="RHEA:16853"/>
        <dbReference type="ChEBI" id="CHEBI:29806"/>
        <dbReference type="ChEBI" id="CHEBI:57567"/>
        <dbReference type="ChEBI" id="CHEBI:456215"/>
        <dbReference type="EC" id="4.3.2.2"/>
    </reaction>
    <physiologicalReaction direction="left-to-right" evidence="11">
        <dbReference type="Rhea" id="RHEA:16854"/>
    </physiologicalReaction>
</comment>
<dbReference type="GO" id="GO:0005829">
    <property type="term" value="C:cytosol"/>
    <property type="evidence" value="ECO:0007669"/>
    <property type="project" value="TreeGrafter"/>
</dbReference>
<dbReference type="InterPro" id="IPR013539">
    <property type="entry name" value="PurB_C"/>
</dbReference>
<comment type="pathway">
    <text evidence="2 13">Purine metabolism; AMP biosynthesis via de novo pathway; AMP from IMP: step 2/2.</text>
</comment>
<evidence type="ECO:0000256" key="9">
    <source>
        <dbReference type="ARBA" id="ARBA00025012"/>
    </source>
</evidence>
<evidence type="ECO:0000256" key="13">
    <source>
        <dbReference type="RuleBase" id="RU361172"/>
    </source>
</evidence>
<dbReference type="InterPro" id="IPR024083">
    <property type="entry name" value="Fumarase/histidase_N"/>
</dbReference>
<dbReference type="GO" id="GO:0044208">
    <property type="term" value="P:'de novo' AMP biosynthetic process"/>
    <property type="evidence" value="ECO:0007669"/>
    <property type="project" value="UniProtKB-UniPathway"/>
</dbReference>
<comment type="caution">
    <text evidence="16">The sequence shown here is derived from an EMBL/GenBank/DDBJ whole genome shotgun (WGS) entry which is preliminary data.</text>
</comment>
<dbReference type="EC" id="4.3.2.2" evidence="4 12"/>
<evidence type="ECO:0000256" key="11">
    <source>
        <dbReference type="ARBA" id="ARBA00049115"/>
    </source>
</evidence>
<dbReference type="STRING" id="64969.SAMN02745127_03199"/>
<dbReference type="PANTHER" id="PTHR43411">
    <property type="entry name" value="ADENYLOSUCCINATE LYASE"/>
    <property type="match status" value="1"/>
</dbReference>
<comment type="function">
    <text evidence="9">Catalyzes two reactions in de novo purine nucleotide biosynthesis. Catalyzes the breakdown of 5-aminoimidazole- (N-succinylocarboxamide) ribotide (SAICAR or 2-[5-amino-1-(5-phospho-beta-D-ribosyl)imidazole-4-carboxamido]succinate) to 5-aminoimidazole-4-carboxamide ribotide (AICAR or 5-amino-1-(5-phospho-beta-D-ribosyl)imidazole-4-carboxamide) and fumarate, and of adenylosuccinate (ADS or N(6)-(1,2-dicarboxyethyl)-AMP) to adenosine monophosphate (AMP) and fumarate.</text>
</comment>
<comment type="similarity">
    <text evidence="3 13">Belongs to the lyase 1 family. Adenylosuccinate lyase subfamily.</text>
</comment>
<dbReference type="PANTHER" id="PTHR43411:SF1">
    <property type="entry name" value="ADENYLOSUCCINATE LYASE"/>
    <property type="match status" value="1"/>
</dbReference>
<keyword evidence="6 13" id="KW-0658">Purine biosynthesis</keyword>
<dbReference type="InterPro" id="IPR004769">
    <property type="entry name" value="Pur_lyase"/>
</dbReference>
<evidence type="ECO:0000259" key="15">
    <source>
        <dbReference type="Pfam" id="PF08328"/>
    </source>
</evidence>
<dbReference type="Proteomes" id="UP000191418">
    <property type="component" value="Unassembled WGS sequence"/>
</dbReference>
<evidence type="ECO:0000256" key="1">
    <source>
        <dbReference type="ARBA" id="ARBA00004706"/>
    </source>
</evidence>
<dbReference type="PRINTS" id="PR00149">
    <property type="entry name" value="FUMRATELYASE"/>
</dbReference>
<dbReference type="Pfam" id="PF00206">
    <property type="entry name" value="Lyase_1"/>
    <property type="match status" value="1"/>
</dbReference>
<dbReference type="PROSITE" id="PS00163">
    <property type="entry name" value="FUMARATE_LYASES"/>
    <property type="match status" value="1"/>
</dbReference>
<dbReference type="GO" id="GO:0004018">
    <property type="term" value="F:N6-(1,2-dicarboxyethyl)AMP AMP-lyase (fumarate-forming) activity"/>
    <property type="evidence" value="ECO:0007669"/>
    <property type="project" value="UniProtKB-UniRule"/>
</dbReference>
<dbReference type="FunFam" id="1.10.275.10:FF:000003">
    <property type="entry name" value="Adenylosuccinate lyase"/>
    <property type="match status" value="1"/>
</dbReference>
<dbReference type="UniPathway" id="UPA00074">
    <property type="reaction ID" value="UER00132"/>
</dbReference>
<feature type="domain" description="Adenylosuccinate lyase PurB C-terminal" evidence="15">
    <location>
        <begin position="331"/>
        <end position="445"/>
    </location>
</feature>
<evidence type="ECO:0000256" key="12">
    <source>
        <dbReference type="NCBIfam" id="TIGR00928"/>
    </source>
</evidence>
<dbReference type="FunFam" id="1.20.200.10:FF:000004">
    <property type="entry name" value="Adenylosuccinate lyase"/>
    <property type="match status" value="1"/>
</dbReference>
<evidence type="ECO:0000313" key="17">
    <source>
        <dbReference type="Proteomes" id="UP000191418"/>
    </source>
</evidence>
<name>A0A1T4SMX9_9GAMM</name>
<dbReference type="CDD" id="cd01598">
    <property type="entry name" value="PurB"/>
    <property type="match status" value="1"/>
</dbReference>
<sequence length="455" mass="51034">MQLSSLTAISPVDGRYGSKTADLRPWVSEFGLIRARVEVEIRWLQRLAQHEQIAEVPALSAEGNQLLNDLVANFSEADAQRIKEIERTTNHDVKAVEYFIKERIETNDELKAITEFVHFACTSEDINNLSHALMLKGALDNVMLPVMQEVIEAIRKLAIENAEQPMLSRTHGQTASPTTLGKEMANVAARLQRQIKQIKAVELLGKINGAVGNYNAHLSAYPEIDWQTNAQVFVESLGLVWNPYTTQIEPHDYIAELFDAFARFNTILIDFDRDVWGYISLGYFKQRTIAGEVGSSTMPHKVNPIDFENSEGNLGIANAIMQHLAAKLPISRWQRDLTDSTVLRNLGVGFGQSLIAYQASLKGISKLELNAARIEADLDNSWEVLAEPIQTVMRRYNIEKPYEKLKELTRGKAITKETLQAFVETLEMPQSAKDELMQLTPQNYIGNAVAQAKAI</sequence>
<comment type="pathway">
    <text evidence="1 13">Purine metabolism; IMP biosynthesis via de novo pathway; 5-amino-1-(5-phospho-D-ribosyl)imidazole-4-carboxamide from 5-amino-1-(5-phospho-D-ribosyl)imidazole-4-carboxylate: step 2/2.</text>
</comment>
<proteinExistence type="inferred from homology"/>
<accession>A0A1T4SMX9</accession>
<dbReference type="SUPFAM" id="SSF48557">
    <property type="entry name" value="L-aspartase-like"/>
    <property type="match status" value="1"/>
</dbReference>
<dbReference type="GO" id="GO:0070626">
    <property type="term" value="F:(S)-2-(5-amino-1-(5-phospho-D-ribosyl)imidazole-4-carboxamido) succinate lyase (fumarate-forming) activity"/>
    <property type="evidence" value="ECO:0007669"/>
    <property type="project" value="RHEA"/>
</dbReference>
<evidence type="ECO:0000256" key="7">
    <source>
        <dbReference type="ARBA" id="ARBA00023239"/>
    </source>
</evidence>
<comment type="catalytic activity">
    <reaction evidence="8">
        <text>(2S)-2-[5-amino-1-(5-phospho-beta-D-ribosyl)imidazole-4-carboxamido]succinate = 5-amino-1-(5-phospho-beta-D-ribosyl)imidazole-4-carboxamide + fumarate</text>
        <dbReference type="Rhea" id="RHEA:23920"/>
        <dbReference type="ChEBI" id="CHEBI:29806"/>
        <dbReference type="ChEBI" id="CHEBI:58443"/>
        <dbReference type="ChEBI" id="CHEBI:58475"/>
        <dbReference type="EC" id="4.3.2.2"/>
    </reaction>
    <physiologicalReaction direction="left-to-right" evidence="8">
        <dbReference type="Rhea" id="RHEA:23921"/>
    </physiologicalReaction>
</comment>
<dbReference type="NCBIfam" id="NF006764">
    <property type="entry name" value="PRK09285.1"/>
    <property type="match status" value="1"/>
</dbReference>
<reference evidence="16 17" key="1">
    <citation type="submission" date="2017-01" db="EMBL/GenBank/DDBJ databases">
        <title>Genome Sequencing of a Marine Spirillum, Oceanospirillum multiglobuliferum ATCC 33336, from Japan.</title>
        <authorList>
            <person name="Carney J.G."/>
            <person name="Trachtenberg A.M."/>
            <person name="Rheaume B.A."/>
            <person name="Linnane J.D."/>
            <person name="Pitts N.L."/>
            <person name="Mykles D.L."/>
            <person name="Maclea K.S."/>
        </authorList>
    </citation>
    <scope>NUCLEOTIDE SEQUENCE [LARGE SCALE GENOMIC DNA]</scope>
    <source>
        <strain evidence="16 17">ATCC 33336</strain>
    </source>
</reference>
<dbReference type="EMBL" id="MTSM01000038">
    <property type="protein sequence ID" value="OPX54127.1"/>
    <property type="molecule type" value="Genomic_DNA"/>
</dbReference>
<evidence type="ECO:0000256" key="8">
    <source>
        <dbReference type="ARBA" id="ARBA00024477"/>
    </source>
</evidence>
<dbReference type="AlphaFoldDB" id="A0A1T4SMX9"/>
<keyword evidence="17" id="KW-1185">Reference proteome</keyword>
<dbReference type="InterPro" id="IPR022761">
    <property type="entry name" value="Fumarate_lyase_N"/>
</dbReference>
<feature type="domain" description="Fumarate lyase N-terminal" evidence="14">
    <location>
        <begin position="14"/>
        <end position="312"/>
    </location>
</feature>
<evidence type="ECO:0000256" key="4">
    <source>
        <dbReference type="ARBA" id="ARBA00012339"/>
    </source>
</evidence>
<evidence type="ECO:0000256" key="2">
    <source>
        <dbReference type="ARBA" id="ARBA00004734"/>
    </source>
</evidence>
<evidence type="ECO:0000259" key="14">
    <source>
        <dbReference type="Pfam" id="PF00206"/>
    </source>
</evidence>
<evidence type="ECO:0000256" key="3">
    <source>
        <dbReference type="ARBA" id="ARBA00008273"/>
    </source>
</evidence>
<evidence type="ECO:0000313" key="16">
    <source>
        <dbReference type="EMBL" id="OPX54127.1"/>
    </source>
</evidence>
<evidence type="ECO:0000256" key="10">
    <source>
        <dbReference type="ARBA" id="ARBA00030717"/>
    </source>
</evidence>
<dbReference type="Gene3D" id="1.10.40.30">
    <property type="entry name" value="Fumarase/aspartase (C-terminal domain)"/>
    <property type="match status" value="1"/>
</dbReference>
<dbReference type="RefSeq" id="WP_078746690.1">
    <property type="nucleotide sequence ID" value="NZ_FUXG01000039.1"/>
</dbReference>
<dbReference type="Gene3D" id="1.20.200.10">
    <property type="entry name" value="Fumarase/aspartase (Central domain)"/>
    <property type="match status" value="1"/>
</dbReference>